<reference evidence="1 2" key="1">
    <citation type="submission" date="2016-11" db="EMBL/GenBank/DDBJ databases">
        <title>Paenibacillus species isolates.</title>
        <authorList>
            <person name="Beno S.M."/>
        </authorList>
    </citation>
    <scope>NUCLEOTIDE SEQUENCE [LARGE SCALE GENOMIC DNA]</scope>
    <source>
        <strain evidence="1 2">FSL H8-0246</strain>
    </source>
</reference>
<sequence length="260" mass="30445">MNNQSTLPIILLGFQRSGTTVFAHKLSEAFGVDNGMFSVNGKLMYYLHRWLTMKDIGYRHLRVDEILFSLKRRVPGGIGVERYLYQVEKVLREVAIDVAEGYQGNELELGRRIVSESYKGFTRWGDKYNEYLQIFPYLNNVVPDAKYILMFRDPYDVASSVMEWEGDRPWRPISVTGNLKKWVSWHAEAIEQITALSKERYLVVEYQRLCEGIENDRLSNFIGIDIAPYLKELVPRRKRVSHPRLTQEVKEVWDKLQGMN</sequence>
<accession>A0A1R1BQS1</accession>
<gene>
    <name evidence="1" type="ORF">BK131_19195</name>
</gene>
<protein>
    <recommendedName>
        <fullName evidence="3">Sulfotransferase</fullName>
    </recommendedName>
</protein>
<name>A0A1R1BQS1_PAEAM</name>
<dbReference type="InterPro" id="IPR027417">
    <property type="entry name" value="P-loop_NTPase"/>
</dbReference>
<dbReference type="Pfam" id="PF13469">
    <property type="entry name" value="Sulfotransfer_3"/>
    <property type="match status" value="1"/>
</dbReference>
<evidence type="ECO:0000313" key="1">
    <source>
        <dbReference type="EMBL" id="OMF12131.1"/>
    </source>
</evidence>
<organism evidence="1 2">
    <name type="scientific">Paenibacillus amylolyticus</name>
    <dbReference type="NCBI Taxonomy" id="1451"/>
    <lineage>
        <taxon>Bacteria</taxon>
        <taxon>Bacillati</taxon>
        <taxon>Bacillota</taxon>
        <taxon>Bacilli</taxon>
        <taxon>Bacillales</taxon>
        <taxon>Paenibacillaceae</taxon>
        <taxon>Paenibacillus</taxon>
    </lineage>
</organism>
<dbReference type="EMBL" id="MRTJ01000008">
    <property type="protein sequence ID" value="OMF12131.1"/>
    <property type="molecule type" value="Genomic_DNA"/>
</dbReference>
<dbReference type="Gene3D" id="3.40.50.300">
    <property type="entry name" value="P-loop containing nucleotide triphosphate hydrolases"/>
    <property type="match status" value="1"/>
</dbReference>
<evidence type="ECO:0008006" key="3">
    <source>
        <dbReference type="Google" id="ProtNLM"/>
    </source>
</evidence>
<dbReference type="OrthoDB" id="5432096at2"/>
<evidence type="ECO:0000313" key="2">
    <source>
        <dbReference type="Proteomes" id="UP000187134"/>
    </source>
</evidence>
<proteinExistence type="predicted"/>
<dbReference type="SUPFAM" id="SSF52540">
    <property type="entry name" value="P-loop containing nucleoside triphosphate hydrolases"/>
    <property type="match status" value="1"/>
</dbReference>
<dbReference type="Proteomes" id="UP000187134">
    <property type="component" value="Unassembled WGS sequence"/>
</dbReference>
<dbReference type="RefSeq" id="WP_076332846.1">
    <property type="nucleotide sequence ID" value="NZ_MRTJ01000008.1"/>
</dbReference>
<comment type="caution">
    <text evidence="1">The sequence shown here is derived from an EMBL/GenBank/DDBJ whole genome shotgun (WGS) entry which is preliminary data.</text>
</comment>
<dbReference type="AlphaFoldDB" id="A0A1R1BQS1"/>